<evidence type="ECO:0000256" key="3">
    <source>
        <dbReference type="ARBA" id="ARBA00010217"/>
    </source>
</evidence>
<evidence type="ECO:0000256" key="15">
    <source>
        <dbReference type="ARBA" id="ARBA00023180"/>
    </source>
</evidence>
<keyword evidence="5" id="KW-0723">Serine/threonine-protein kinase</keyword>
<evidence type="ECO:0000256" key="11">
    <source>
        <dbReference type="ARBA" id="ARBA00022840"/>
    </source>
</evidence>
<evidence type="ECO:0000256" key="10">
    <source>
        <dbReference type="ARBA" id="ARBA00022777"/>
    </source>
</evidence>
<dbReference type="FunFam" id="1.10.510.10:FF:000240">
    <property type="entry name" value="Lectin-domain containing receptor kinase A4.3"/>
    <property type="match status" value="1"/>
</dbReference>
<evidence type="ECO:0000256" key="8">
    <source>
        <dbReference type="ARBA" id="ARBA00022729"/>
    </source>
</evidence>
<proteinExistence type="inferred from homology"/>
<evidence type="ECO:0000256" key="1">
    <source>
        <dbReference type="ARBA" id="ARBA00004251"/>
    </source>
</evidence>
<keyword evidence="15" id="KW-0325">Glycoprotein</keyword>
<evidence type="ECO:0000256" key="9">
    <source>
        <dbReference type="ARBA" id="ARBA00022741"/>
    </source>
</evidence>
<comment type="subcellular location">
    <subcellularLocation>
        <location evidence="1">Cell membrane</location>
        <topology evidence="1">Single-pass type I membrane protein</topology>
    </subcellularLocation>
</comment>
<dbReference type="InterPro" id="IPR008271">
    <property type="entry name" value="Ser/Thr_kinase_AS"/>
</dbReference>
<dbReference type="Proteomes" id="UP000596660">
    <property type="component" value="Unplaced"/>
</dbReference>
<keyword evidence="18" id="KW-1185">Reference proteome</keyword>
<feature type="domain" description="Protein kinase" evidence="16">
    <location>
        <begin position="1"/>
        <end position="276"/>
    </location>
</feature>
<dbReference type="InterPro" id="IPR011009">
    <property type="entry name" value="Kinase-like_dom_sf"/>
</dbReference>
<dbReference type="PROSITE" id="PS50011">
    <property type="entry name" value="PROTEIN_KINASE_DOM"/>
    <property type="match status" value="1"/>
</dbReference>
<dbReference type="GO" id="GO:0004674">
    <property type="term" value="F:protein serine/threonine kinase activity"/>
    <property type="evidence" value="ECO:0007669"/>
    <property type="project" value="UniProtKB-KW"/>
</dbReference>
<dbReference type="Gene3D" id="3.30.200.20">
    <property type="entry name" value="Phosphorylase Kinase, domain 1"/>
    <property type="match status" value="1"/>
</dbReference>
<dbReference type="SUPFAM" id="SSF56112">
    <property type="entry name" value="Protein kinase-like (PK-like)"/>
    <property type="match status" value="1"/>
</dbReference>
<evidence type="ECO:0000256" key="12">
    <source>
        <dbReference type="ARBA" id="ARBA00022989"/>
    </source>
</evidence>
<keyword evidence="14" id="KW-0675">Receptor</keyword>
<keyword evidence="4" id="KW-1003">Cell membrane</keyword>
<accession>A0A803LKT4</accession>
<keyword evidence="7" id="KW-0812">Transmembrane</keyword>
<evidence type="ECO:0000256" key="5">
    <source>
        <dbReference type="ARBA" id="ARBA00022527"/>
    </source>
</evidence>
<comment type="similarity">
    <text evidence="3">In the C-terminal section; belongs to the protein kinase superfamily. Ser/Thr protein kinase family.</text>
</comment>
<dbReference type="GO" id="GO:0005886">
    <property type="term" value="C:plasma membrane"/>
    <property type="evidence" value="ECO:0007669"/>
    <property type="project" value="UniProtKB-SubCell"/>
</dbReference>
<evidence type="ECO:0000259" key="16">
    <source>
        <dbReference type="PROSITE" id="PS50011"/>
    </source>
</evidence>
<dbReference type="Gene3D" id="1.10.510.10">
    <property type="entry name" value="Transferase(Phosphotransferase) domain 1"/>
    <property type="match status" value="1"/>
</dbReference>
<evidence type="ECO:0000256" key="2">
    <source>
        <dbReference type="ARBA" id="ARBA00008536"/>
    </source>
</evidence>
<keyword evidence="12" id="KW-1133">Transmembrane helix</keyword>
<evidence type="ECO:0000256" key="7">
    <source>
        <dbReference type="ARBA" id="ARBA00022692"/>
    </source>
</evidence>
<name>A0A803LKT4_CHEQI</name>
<reference evidence="17" key="1">
    <citation type="journal article" date="2017" name="Nature">
        <title>The genome of Chenopodium quinoa.</title>
        <authorList>
            <person name="Jarvis D.E."/>
            <person name="Ho Y.S."/>
            <person name="Lightfoot D.J."/>
            <person name="Schmoeckel S.M."/>
            <person name="Li B."/>
            <person name="Borm T.J.A."/>
            <person name="Ohyanagi H."/>
            <person name="Mineta K."/>
            <person name="Michell C.T."/>
            <person name="Saber N."/>
            <person name="Kharbatia N.M."/>
            <person name="Rupper R.R."/>
            <person name="Sharp A.R."/>
            <person name="Dally N."/>
            <person name="Boughton B.A."/>
            <person name="Woo Y.H."/>
            <person name="Gao G."/>
            <person name="Schijlen E.G.W.M."/>
            <person name="Guo X."/>
            <person name="Momin A.A."/>
            <person name="Negrao S."/>
            <person name="Al-Babili S."/>
            <person name="Gehring C."/>
            <person name="Roessner U."/>
            <person name="Jung C."/>
            <person name="Murphy K."/>
            <person name="Arold S.T."/>
            <person name="Gojobori T."/>
            <person name="van der Linden C.G."/>
            <person name="van Loo E.N."/>
            <person name="Jellen E.N."/>
            <person name="Maughan P.J."/>
            <person name="Tester M."/>
        </authorList>
    </citation>
    <scope>NUCLEOTIDE SEQUENCE [LARGE SCALE GENOMIC DNA]</scope>
    <source>
        <strain evidence="17">cv. PI 614886</strain>
    </source>
</reference>
<dbReference type="Pfam" id="PF07714">
    <property type="entry name" value="PK_Tyr_Ser-Thr"/>
    <property type="match status" value="1"/>
</dbReference>
<dbReference type="EnsemblPlants" id="AUR62014581-RA">
    <property type="protein sequence ID" value="AUR62014581-RA:cds"/>
    <property type="gene ID" value="AUR62014581"/>
</dbReference>
<keyword evidence="6" id="KW-0808">Transferase</keyword>
<evidence type="ECO:0000256" key="14">
    <source>
        <dbReference type="ARBA" id="ARBA00023170"/>
    </source>
</evidence>
<sequence>MRLCAVFSVEKLHLQFDVIKAATDNFLLGGTLADGQAIAVKRLASPSGQGIREFKSEACLAAKLQHKNLVKVHGFCLDGEEKLLVYEYKQGSPFEVGNSARQRIVMGIARGLQYLHEDSRFEMIHRDLKPSNILLDGEMNPKIADFGMAKLFEADQTQGNTMASGYMAPEYASTGNFSVKSDVFSFGVLLLEIVSGRRNSVTDLNIEDENLLDHAWKCWNDGTGLELVDPNLGGNFSIPEIERYIHIGLLCVQEDAARRPAIASILSMLSSQSAVLPSLTAPPAFPYKRNLPQALSASNAHFTEVFTNVNGR</sequence>
<dbReference type="AlphaFoldDB" id="A0A803LKT4"/>
<dbReference type="InterPro" id="IPR001245">
    <property type="entry name" value="Ser-Thr/Tyr_kinase_cat_dom"/>
</dbReference>
<dbReference type="Gramene" id="AUR62014581-RA">
    <property type="protein sequence ID" value="AUR62014581-RA:cds"/>
    <property type="gene ID" value="AUR62014581"/>
</dbReference>
<comment type="similarity">
    <text evidence="2">In the N-terminal section; belongs to the leguminous lectin family.</text>
</comment>
<dbReference type="GO" id="GO:0005524">
    <property type="term" value="F:ATP binding"/>
    <property type="evidence" value="ECO:0007669"/>
    <property type="project" value="UniProtKB-KW"/>
</dbReference>
<dbReference type="PANTHER" id="PTHR27002">
    <property type="entry name" value="RECEPTOR-LIKE SERINE/THREONINE-PROTEIN KINASE SD1-8"/>
    <property type="match status" value="1"/>
</dbReference>
<dbReference type="SMART" id="SM00220">
    <property type="entry name" value="S_TKc"/>
    <property type="match status" value="1"/>
</dbReference>
<organism evidence="17 18">
    <name type="scientific">Chenopodium quinoa</name>
    <name type="common">Quinoa</name>
    <dbReference type="NCBI Taxonomy" id="63459"/>
    <lineage>
        <taxon>Eukaryota</taxon>
        <taxon>Viridiplantae</taxon>
        <taxon>Streptophyta</taxon>
        <taxon>Embryophyta</taxon>
        <taxon>Tracheophyta</taxon>
        <taxon>Spermatophyta</taxon>
        <taxon>Magnoliopsida</taxon>
        <taxon>eudicotyledons</taxon>
        <taxon>Gunneridae</taxon>
        <taxon>Pentapetalae</taxon>
        <taxon>Caryophyllales</taxon>
        <taxon>Chenopodiaceae</taxon>
        <taxon>Chenopodioideae</taxon>
        <taxon>Atripliceae</taxon>
        <taxon>Chenopodium</taxon>
    </lineage>
</organism>
<reference evidence="17" key="2">
    <citation type="submission" date="2021-03" db="UniProtKB">
        <authorList>
            <consortium name="EnsemblPlants"/>
        </authorList>
    </citation>
    <scope>IDENTIFICATION</scope>
</reference>
<evidence type="ECO:0000256" key="6">
    <source>
        <dbReference type="ARBA" id="ARBA00022679"/>
    </source>
</evidence>
<evidence type="ECO:0000256" key="13">
    <source>
        <dbReference type="ARBA" id="ARBA00023136"/>
    </source>
</evidence>
<keyword evidence="13" id="KW-0472">Membrane</keyword>
<dbReference type="GO" id="GO:0002229">
    <property type="term" value="P:defense response to oomycetes"/>
    <property type="evidence" value="ECO:0007669"/>
    <property type="project" value="UniProtKB-ARBA"/>
</dbReference>
<protein>
    <recommendedName>
        <fullName evidence="16">Protein kinase domain-containing protein</fullName>
    </recommendedName>
</protein>
<keyword evidence="8" id="KW-0732">Signal</keyword>
<dbReference type="PANTHER" id="PTHR27002:SF1104">
    <property type="entry name" value="CYSTEINE-RICH RECEPTOR-LIKE PROTEIN KINASE 27-RELATED"/>
    <property type="match status" value="1"/>
</dbReference>
<evidence type="ECO:0000313" key="18">
    <source>
        <dbReference type="Proteomes" id="UP000596660"/>
    </source>
</evidence>
<dbReference type="PROSITE" id="PS00108">
    <property type="entry name" value="PROTEIN_KINASE_ST"/>
    <property type="match status" value="1"/>
</dbReference>
<evidence type="ECO:0000256" key="4">
    <source>
        <dbReference type="ARBA" id="ARBA00022475"/>
    </source>
</evidence>
<dbReference type="InterPro" id="IPR000719">
    <property type="entry name" value="Prot_kinase_dom"/>
</dbReference>
<keyword evidence="9" id="KW-0547">Nucleotide-binding</keyword>
<keyword evidence="11" id="KW-0067">ATP-binding</keyword>
<evidence type="ECO:0000313" key="17">
    <source>
        <dbReference type="EnsemblPlants" id="AUR62014581-RA:cds"/>
    </source>
</evidence>
<keyword evidence="10" id="KW-0418">Kinase</keyword>
<dbReference type="OMA" id="SKIIRCI"/>